<feature type="transmembrane region" description="Helical" evidence="6">
    <location>
        <begin position="12"/>
        <end position="31"/>
    </location>
</feature>
<dbReference type="PANTHER" id="PTHR13439">
    <property type="entry name" value="CT120 PROTEIN"/>
    <property type="match status" value="1"/>
</dbReference>
<dbReference type="GO" id="GO:0005886">
    <property type="term" value="C:plasma membrane"/>
    <property type="evidence" value="ECO:0007669"/>
    <property type="project" value="TreeGrafter"/>
</dbReference>
<feature type="transmembrane region" description="Helical" evidence="6">
    <location>
        <begin position="178"/>
        <end position="197"/>
    </location>
</feature>
<gene>
    <name evidence="8" type="ORF">ALEPTO_LOCUS6801</name>
</gene>
<evidence type="ECO:0000313" key="8">
    <source>
        <dbReference type="EMBL" id="CAG8570777.1"/>
    </source>
</evidence>
<dbReference type="OrthoDB" id="10266980at2759"/>
<dbReference type="AlphaFoldDB" id="A0A9N9BPG4"/>
<feature type="transmembrane region" description="Helical" evidence="6">
    <location>
        <begin position="209"/>
        <end position="231"/>
    </location>
</feature>
<dbReference type="Pfam" id="PF03798">
    <property type="entry name" value="TRAM_LAG1_CLN8"/>
    <property type="match status" value="1"/>
</dbReference>
<dbReference type="PROSITE" id="PS50922">
    <property type="entry name" value="TLC"/>
    <property type="match status" value="1"/>
</dbReference>
<evidence type="ECO:0000256" key="3">
    <source>
        <dbReference type="ARBA" id="ARBA00022989"/>
    </source>
</evidence>
<keyword evidence="2 5" id="KW-0812">Transmembrane</keyword>
<keyword evidence="4 5" id="KW-0472">Membrane</keyword>
<feature type="transmembrane region" description="Helical" evidence="6">
    <location>
        <begin position="52"/>
        <end position="74"/>
    </location>
</feature>
<dbReference type="InterPro" id="IPR050846">
    <property type="entry name" value="TLCD"/>
</dbReference>
<comment type="caution">
    <text evidence="8">The sequence shown here is derived from an EMBL/GenBank/DDBJ whole genome shotgun (WGS) entry which is preliminary data.</text>
</comment>
<keyword evidence="3 6" id="KW-1133">Transmembrane helix</keyword>
<evidence type="ECO:0000256" key="4">
    <source>
        <dbReference type="ARBA" id="ARBA00023136"/>
    </source>
</evidence>
<dbReference type="GO" id="GO:0097035">
    <property type="term" value="P:regulation of membrane lipid distribution"/>
    <property type="evidence" value="ECO:0007669"/>
    <property type="project" value="TreeGrafter"/>
</dbReference>
<dbReference type="SMART" id="SM00724">
    <property type="entry name" value="TLC"/>
    <property type="match status" value="1"/>
</dbReference>
<organism evidence="8 9">
    <name type="scientific">Ambispora leptoticha</name>
    <dbReference type="NCBI Taxonomy" id="144679"/>
    <lineage>
        <taxon>Eukaryota</taxon>
        <taxon>Fungi</taxon>
        <taxon>Fungi incertae sedis</taxon>
        <taxon>Mucoromycota</taxon>
        <taxon>Glomeromycotina</taxon>
        <taxon>Glomeromycetes</taxon>
        <taxon>Archaeosporales</taxon>
        <taxon>Ambisporaceae</taxon>
        <taxon>Ambispora</taxon>
    </lineage>
</organism>
<dbReference type="EMBL" id="CAJVPS010002531">
    <property type="protein sequence ID" value="CAG8570777.1"/>
    <property type="molecule type" value="Genomic_DNA"/>
</dbReference>
<evidence type="ECO:0000259" key="7">
    <source>
        <dbReference type="PROSITE" id="PS50922"/>
    </source>
</evidence>
<protein>
    <submittedName>
        <fullName evidence="8">9022_t:CDS:1</fullName>
    </submittedName>
</protein>
<dbReference type="InterPro" id="IPR006634">
    <property type="entry name" value="TLC-dom"/>
</dbReference>
<dbReference type="GO" id="GO:0055091">
    <property type="term" value="P:phospholipid homeostasis"/>
    <property type="evidence" value="ECO:0007669"/>
    <property type="project" value="TreeGrafter"/>
</dbReference>
<name>A0A9N9BPG4_9GLOM</name>
<dbReference type="PANTHER" id="PTHR13439:SF4">
    <property type="entry name" value="TLC DOMAIN-CONTAINING PROTEIN"/>
    <property type="match status" value="1"/>
</dbReference>
<evidence type="ECO:0000256" key="2">
    <source>
        <dbReference type="ARBA" id="ARBA00022692"/>
    </source>
</evidence>
<feature type="transmembrane region" description="Helical" evidence="6">
    <location>
        <begin position="80"/>
        <end position="104"/>
    </location>
</feature>
<reference evidence="8" key="1">
    <citation type="submission" date="2021-06" db="EMBL/GenBank/DDBJ databases">
        <authorList>
            <person name="Kallberg Y."/>
            <person name="Tangrot J."/>
            <person name="Rosling A."/>
        </authorList>
    </citation>
    <scope>NUCLEOTIDE SEQUENCE</scope>
    <source>
        <strain evidence="8">FL130A</strain>
    </source>
</reference>
<evidence type="ECO:0000256" key="5">
    <source>
        <dbReference type="PROSITE-ProRule" id="PRU00205"/>
    </source>
</evidence>
<evidence type="ECO:0000256" key="6">
    <source>
        <dbReference type="SAM" id="Phobius"/>
    </source>
</evidence>
<dbReference type="GO" id="GO:0071709">
    <property type="term" value="P:membrane assembly"/>
    <property type="evidence" value="ECO:0007669"/>
    <property type="project" value="TreeGrafter"/>
</dbReference>
<comment type="subcellular location">
    <subcellularLocation>
        <location evidence="1">Membrane</location>
        <topology evidence="1">Multi-pass membrane protein</topology>
    </subcellularLocation>
</comment>
<keyword evidence="9" id="KW-1185">Reference proteome</keyword>
<feature type="transmembrane region" description="Helical" evidence="6">
    <location>
        <begin position="116"/>
        <end position="135"/>
    </location>
</feature>
<accession>A0A9N9BPG4</accession>
<evidence type="ECO:0000313" key="9">
    <source>
        <dbReference type="Proteomes" id="UP000789508"/>
    </source>
</evidence>
<dbReference type="GO" id="GO:0007009">
    <property type="term" value="P:plasma membrane organization"/>
    <property type="evidence" value="ECO:0007669"/>
    <property type="project" value="TreeGrafter"/>
</dbReference>
<dbReference type="Proteomes" id="UP000789508">
    <property type="component" value="Unassembled WGS sequence"/>
</dbReference>
<sequence>METCRPYESLKIIANSFFCFALLNYLSSLSTKSLTNFYNDLDERRKAIWNNTLVSYVHAFVCSVLAPICFYLYPEAWDNLIYINIPIFASQIALSTGYFLYDLFDFVSKKIFMDTIGIWIHHIMIVAIFSTSLYTCVCAEYLTASLIVEISNVFLHQRKLYLTCFKTKTTRFYQFNSLLLFLTITGIRIPAHVYLSLRVWGEYELFHNHLYWSIAFYGLVAMNILNTQLWLQLWNSDWKKTFMGGENGVSPSMNREDK</sequence>
<proteinExistence type="predicted"/>
<feature type="domain" description="TLC" evidence="7">
    <location>
        <begin position="44"/>
        <end position="225"/>
    </location>
</feature>
<evidence type="ECO:0000256" key="1">
    <source>
        <dbReference type="ARBA" id="ARBA00004141"/>
    </source>
</evidence>